<name>A0ABV0T3T2_9TELE</name>
<evidence type="ECO:0000313" key="2">
    <source>
        <dbReference type="EMBL" id="MEQ2226388.1"/>
    </source>
</evidence>
<reference evidence="2 3" key="1">
    <citation type="submission" date="2021-06" db="EMBL/GenBank/DDBJ databases">
        <authorList>
            <person name="Palmer J.M."/>
        </authorList>
    </citation>
    <scope>NUCLEOTIDE SEQUENCE [LARGE SCALE GENOMIC DNA]</scope>
    <source>
        <strain evidence="3">if_2019</strain>
        <tissue evidence="2">Muscle</tissue>
    </source>
</reference>
<protein>
    <submittedName>
        <fullName evidence="2">Uncharacterized protein</fullName>
    </submittedName>
</protein>
<gene>
    <name evidence="2" type="ORF">ILYODFUR_026950</name>
</gene>
<keyword evidence="1" id="KW-0812">Transmembrane</keyword>
<organism evidence="2 3">
    <name type="scientific">Ilyodon furcidens</name>
    <name type="common">goldbreast splitfin</name>
    <dbReference type="NCBI Taxonomy" id="33524"/>
    <lineage>
        <taxon>Eukaryota</taxon>
        <taxon>Metazoa</taxon>
        <taxon>Chordata</taxon>
        <taxon>Craniata</taxon>
        <taxon>Vertebrata</taxon>
        <taxon>Euteleostomi</taxon>
        <taxon>Actinopterygii</taxon>
        <taxon>Neopterygii</taxon>
        <taxon>Teleostei</taxon>
        <taxon>Neoteleostei</taxon>
        <taxon>Acanthomorphata</taxon>
        <taxon>Ovalentaria</taxon>
        <taxon>Atherinomorphae</taxon>
        <taxon>Cyprinodontiformes</taxon>
        <taxon>Goodeidae</taxon>
        <taxon>Ilyodon</taxon>
    </lineage>
</organism>
<keyword evidence="3" id="KW-1185">Reference proteome</keyword>
<evidence type="ECO:0000313" key="3">
    <source>
        <dbReference type="Proteomes" id="UP001482620"/>
    </source>
</evidence>
<keyword evidence="1" id="KW-1133">Transmembrane helix</keyword>
<evidence type="ECO:0000256" key="1">
    <source>
        <dbReference type="SAM" id="Phobius"/>
    </source>
</evidence>
<comment type="caution">
    <text evidence="2">The sequence shown here is derived from an EMBL/GenBank/DDBJ whole genome shotgun (WGS) entry which is preliminary data.</text>
</comment>
<proteinExistence type="predicted"/>
<sequence length="106" mass="12134">MSVCQQRDIRALCPSVQFCWGPARKRSVCCKSGVFIRTVMSRKVPVPPCAGSRLMRFILKVPERFLLAIHFVPMAVVPTLIAQNIKYICHFALYRVTQTEKAYFVL</sequence>
<dbReference type="Proteomes" id="UP001482620">
    <property type="component" value="Unassembled WGS sequence"/>
</dbReference>
<accession>A0ABV0T3T2</accession>
<dbReference type="EMBL" id="JAHRIQ010015066">
    <property type="protein sequence ID" value="MEQ2226388.1"/>
    <property type="molecule type" value="Genomic_DNA"/>
</dbReference>
<keyword evidence="1" id="KW-0472">Membrane</keyword>
<feature type="transmembrane region" description="Helical" evidence="1">
    <location>
        <begin position="65"/>
        <end position="85"/>
    </location>
</feature>